<sequence length="213" mass="24400">PSFGYIYYVDCEVGVHIEFVKKILNVFVMWVWELVLYKERNNQGSVFYRNKHGKKSSRRRWYKNTSMGYEKLRKMMNSIAIDLGNERKITNHSCHRSAIQLLKNNGLSASSGHLSWEAWQIIVKLVTINHKQHEIQIPGEQATQNSEAQAIQNSEAQAFQVSTALSNPSSHSKASQISATIQEIQTSATQIFPQIQDSNKVRTSRQAKLKISY</sequence>
<keyword evidence="2" id="KW-1185">Reference proteome</keyword>
<organism evidence="1 2">
    <name type="scientific">Ambispora leptoticha</name>
    <dbReference type="NCBI Taxonomy" id="144679"/>
    <lineage>
        <taxon>Eukaryota</taxon>
        <taxon>Fungi</taxon>
        <taxon>Fungi incertae sedis</taxon>
        <taxon>Mucoromycota</taxon>
        <taxon>Glomeromycotina</taxon>
        <taxon>Glomeromycetes</taxon>
        <taxon>Archaeosporales</taxon>
        <taxon>Ambisporaceae</taxon>
        <taxon>Ambispora</taxon>
    </lineage>
</organism>
<gene>
    <name evidence="1" type="ORF">ALEPTO_LOCUS8956</name>
</gene>
<reference evidence="1" key="1">
    <citation type="submission" date="2021-06" db="EMBL/GenBank/DDBJ databases">
        <authorList>
            <person name="Kallberg Y."/>
            <person name="Tangrot J."/>
            <person name="Rosling A."/>
        </authorList>
    </citation>
    <scope>NUCLEOTIDE SEQUENCE</scope>
    <source>
        <strain evidence="1">FL130A</strain>
    </source>
</reference>
<accession>A0A9N9D2G6</accession>
<evidence type="ECO:0000313" key="1">
    <source>
        <dbReference type="EMBL" id="CAG8620758.1"/>
    </source>
</evidence>
<evidence type="ECO:0000313" key="2">
    <source>
        <dbReference type="Proteomes" id="UP000789508"/>
    </source>
</evidence>
<dbReference type="AlphaFoldDB" id="A0A9N9D2G6"/>
<name>A0A9N9D2G6_9GLOM</name>
<dbReference type="OrthoDB" id="2448782at2759"/>
<protein>
    <submittedName>
        <fullName evidence="1">5152_t:CDS:1</fullName>
    </submittedName>
</protein>
<proteinExistence type="predicted"/>
<dbReference type="Proteomes" id="UP000789508">
    <property type="component" value="Unassembled WGS sequence"/>
</dbReference>
<feature type="non-terminal residue" evidence="1">
    <location>
        <position position="213"/>
    </location>
</feature>
<comment type="caution">
    <text evidence="1">The sequence shown here is derived from an EMBL/GenBank/DDBJ whole genome shotgun (WGS) entry which is preliminary data.</text>
</comment>
<dbReference type="EMBL" id="CAJVPS010005991">
    <property type="protein sequence ID" value="CAG8620758.1"/>
    <property type="molecule type" value="Genomic_DNA"/>
</dbReference>